<dbReference type="HOGENOM" id="CLU_045686_1_1_10"/>
<dbReference type="KEGG" id="hsw:Hsw_1927"/>
<dbReference type="InterPro" id="IPR030802">
    <property type="entry name" value="Permease_MalE"/>
</dbReference>
<keyword evidence="1" id="KW-1133">Transmembrane helix</keyword>
<sequence>MAFTPNALLTGMANMVQAGLALVRVEGMPEVAAARPAALVDTLLPLNQSRATMPINTLLAEAGKITSFAKRFFREGFRPRYELAELLYQCYVVGYQSLPMVGITGFIMGLVLTLQSRPTMAQFGAESWIPVMVGLTIIREMGPIITALIFAGKIGSSIGAELGSMRVTEQIDAMEVSGTNPFKYLVATRVLATTLMLPLLTILADVIALYASYLGINMKGTTTLALFVNNVLSGLTFGDVLPAVLKTFFFGFTIGLIGCYKGYFSNKGTEGVGQAANSAVVVSSLVIFLLDLLAVQVTGLLGLN</sequence>
<evidence type="ECO:0000313" key="2">
    <source>
        <dbReference type="EMBL" id="AHJ97522.1"/>
    </source>
</evidence>
<dbReference type="Proteomes" id="UP000019423">
    <property type="component" value="Chromosome"/>
</dbReference>
<reference evidence="2 3" key="1">
    <citation type="submission" date="2014-01" db="EMBL/GenBank/DDBJ databases">
        <title>Complete genome sequence of ionizing-radiation resistance bacterium Hymenobacter swuensis DY53.</title>
        <authorList>
            <person name="Jung J.-H."/>
            <person name="Jeong S.-W."/>
            <person name="Joe M.-H."/>
            <person name="Cho y.-j."/>
            <person name="Kim M.-K."/>
            <person name="Lim S.-Y."/>
        </authorList>
    </citation>
    <scope>NUCLEOTIDE SEQUENCE [LARGE SCALE GENOMIC DNA]</scope>
    <source>
        <strain evidence="2 3">DY53</strain>
    </source>
</reference>
<dbReference type="PANTHER" id="PTHR30188">
    <property type="entry name" value="ABC TRANSPORTER PERMEASE PROTEIN-RELATED"/>
    <property type="match status" value="1"/>
</dbReference>
<keyword evidence="3" id="KW-1185">Reference proteome</keyword>
<keyword evidence="1" id="KW-0472">Membrane</keyword>
<feature type="transmembrane region" description="Helical" evidence="1">
    <location>
        <begin position="128"/>
        <end position="151"/>
    </location>
</feature>
<accession>W8F0J4</accession>
<feature type="transmembrane region" description="Helical" evidence="1">
    <location>
        <begin position="86"/>
        <end position="108"/>
    </location>
</feature>
<evidence type="ECO:0000256" key="1">
    <source>
        <dbReference type="SAM" id="Phobius"/>
    </source>
</evidence>
<dbReference type="AlphaFoldDB" id="W8F0J4"/>
<keyword evidence="1" id="KW-0812">Transmembrane</keyword>
<name>W8F0J4_9BACT</name>
<protein>
    <recommendedName>
        <fullName evidence="4">ABC transporter permease</fullName>
    </recommendedName>
</protein>
<evidence type="ECO:0000313" key="3">
    <source>
        <dbReference type="Proteomes" id="UP000019423"/>
    </source>
</evidence>
<dbReference type="Pfam" id="PF02405">
    <property type="entry name" value="MlaE"/>
    <property type="match status" value="1"/>
</dbReference>
<feature type="transmembrane region" description="Helical" evidence="1">
    <location>
        <begin position="190"/>
        <end position="213"/>
    </location>
</feature>
<proteinExistence type="predicted"/>
<dbReference type="STRING" id="1227739.Hsw_1927"/>
<gene>
    <name evidence="2" type="ORF">Hsw_1927</name>
</gene>
<dbReference type="GO" id="GO:0005548">
    <property type="term" value="F:phospholipid transporter activity"/>
    <property type="evidence" value="ECO:0007669"/>
    <property type="project" value="TreeGrafter"/>
</dbReference>
<dbReference type="GO" id="GO:0043190">
    <property type="term" value="C:ATP-binding cassette (ABC) transporter complex"/>
    <property type="evidence" value="ECO:0007669"/>
    <property type="project" value="InterPro"/>
</dbReference>
<dbReference type="PATRIC" id="fig|1227739.3.peg.2145"/>
<feature type="transmembrane region" description="Helical" evidence="1">
    <location>
        <begin position="243"/>
        <end position="263"/>
    </location>
</feature>
<dbReference type="eggNOG" id="COG0767">
    <property type="taxonomic scope" value="Bacteria"/>
</dbReference>
<feature type="transmembrane region" description="Helical" evidence="1">
    <location>
        <begin position="275"/>
        <end position="295"/>
    </location>
</feature>
<evidence type="ECO:0008006" key="4">
    <source>
        <dbReference type="Google" id="ProtNLM"/>
    </source>
</evidence>
<dbReference type="EMBL" id="CP007145">
    <property type="protein sequence ID" value="AHJ97522.1"/>
    <property type="molecule type" value="Genomic_DNA"/>
</dbReference>
<dbReference type="RefSeq" id="WP_316931423.1">
    <property type="nucleotide sequence ID" value="NZ_CP007145.1"/>
</dbReference>
<organism evidence="2 3">
    <name type="scientific">Hymenobacter swuensis DY53</name>
    <dbReference type="NCBI Taxonomy" id="1227739"/>
    <lineage>
        <taxon>Bacteria</taxon>
        <taxon>Pseudomonadati</taxon>
        <taxon>Bacteroidota</taxon>
        <taxon>Cytophagia</taxon>
        <taxon>Cytophagales</taxon>
        <taxon>Hymenobacteraceae</taxon>
        <taxon>Hymenobacter</taxon>
    </lineage>
</organism>